<dbReference type="Pfam" id="PF03109">
    <property type="entry name" value="ABC1"/>
    <property type="match status" value="1"/>
</dbReference>
<dbReference type="Gene3D" id="1.10.510.10">
    <property type="entry name" value="Transferase(Phosphotransferase) domain 1"/>
    <property type="match status" value="1"/>
</dbReference>
<proteinExistence type="inferred from homology"/>
<gene>
    <name evidence="3" type="ORF">KC19_11G019900</name>
</gene>
<dbReference type="OrthoDB" id="427480at2759"/>
<dbReference type="CDD" id="cd13969">
    <property type="entry name" value="ADCK1-like"/>
    <property type="match status" value="1"/>
</dbReference>
<dbReference type="EMBL" id="CM026432">
    <property type="protein sequence ID" value="KAG0556027.1"/>
    <property type="molecule type" value="Genomic_DNA"/>
</dbReference>
<sequence>MNRVRGRLAPLLGSTLRSAGAGGVVKGIHQVARAGEAQELGRDLGRGFATAGALVQETPKQRGWVRRVGTVALGTGVAGAAAWVATGDYPLRRITMLYTIPVRLARDVTTAVAMVADYKYSLYGLAEGSAEREEAQHEAHMRCANRLQALCFKNGGIYIKLGQHIGQLDYLLPEEYVKTMRASMLDKCPVSTYKQVCDVFLAQLGRLPNEVFEEFDQVPLASASLAQVHTAKTFDGQKIAVKVQHMHLTDSAVADTATVDFIVSLVHWFFPSFDYRWLLAEVRDSLPKELDFLNEGRNCEKAMENFKKLSPKLASQISVPHIYWEYSTQRILAMEYMDGVGVTDVGAIKALGLQPADVARLVSQTFSEMIFRHGFVHCDPHAANMMVRAKPGTKEPQLVLLDHGLYKSLDPAIQSNYAGLWKALVFADSKKIKEHCIGLGAGDDLYALFAAILTMRPWDKIVDQSIDHLVVPDTPEEREELQGYASQYFWEVSDLLSRLPRVVLLLLKTNDCLRAVDNALGAPVNTYLIVARTSSKAVSEMERKGSFSQVWKFWDKLDLEFRLLTWKATALLFGIKHFMKSLGFS</sequence>
<evidence type="ECO:0000313" key="4">
    <source>
        <dbReference type="Proteomes" id="UP000822688"/>
    </source>
</evidence>
<dbReference type="PANTHER" id="PTHR43173">
    <property type="entry name" value="ABC1 FAMILY PROTEIN"/>
    <property type="match status" value="1"/>
</dbReference>
<accession>A0A8T0GBX9</accession>
<evidence type="ECO:0000256" key="1">
    <source>
        <dbReference type="ARBA" id="ARBA00009670"/>
    </source>
</evidence>
<keyword evidence="4" id="KW-1185">Reference proteome</keyword>
<dbReference type="GO" id="GO:0055088">
    <property type="term" value="P:lipid homeostasis"/>
    <property type="evidence" value="ECO:0007669"/>
    <property type="project" value="TreeGrafter"/>
</dbReference>
<reference evidence="3 4" key="1">
    <citation type="submission" date="2020-06" db="EMBL/GenBank/DDBJ databases">
        <title>WGS assembly of Ceratodon purpureus strain R40.</title>
        <authorList>
            <person name="Carey S.B."/>
            <person name="Jenkins J."/>
            <person name="Shu S."/>
            <person name="Lovell J.T."/>
            <person name="Sreedasyam A."/>
            <person name="Maumus F."/>
            <person name="Tiley G.P."/>
            <person name="Fernandez-Pozo N."/>
            <person name="Barry K."/>
            <person name="Chen C."/>
            <person name="Wang M."/>
            <person name="Lipzen A."/>
            <person name="Daum C."/>
            <person name="Saski C.A."/>
            <person name="Payton A.C."/>
            <person name="Mcbreen J.C."/>
            <person name="Conrad R.E."/>
            <person name="Kollar L.M."/>
            <person name="Olsson S."/>
            <person name="Huttunen S."/>
            <person name="Landis J.B."/>
            <person name="Wickett N.J."/>
            <person name="Johnson M.G."/>
            <person name="Rensing S.A."/>
            <person name="Grimwood J."/>
            <person name="Schmutz J."/>
            <person name="Mcdaniel S.F."/>
        </authorList>
    </citation>
    <scope>NUCLEOTIDE SEQUENCE [LARGE SCALE GENOMIC DNA]</scope>
    <source>
        <strain evidence="3 4">R40</strain>
    </source>
</reference>
<name>A0A8T0GBX9_CERPU</name>
<protein>
    <recommendedName>
        <fullName evidence="2">ABC1 atypical kinase-like domain-containing protein</fullName>
    </recommendedName>
</protein>
<comment type="similarity">
    <text evidence="1">Belongs to the protein kinase superfamily. ADCK protein kinase family.</text>
</comment>
<evidence type="ECO:0000259" key="2">
    <source>
        <dbReference type="Pfam" id="PF03109"/>
    </source>
</evidence>
<comment type="caution">
    <text evidence="3">The sequence shown here is derived from an EMBL/GenBank/DDBJ whole genome shotgun (WGS) entry which is preliminary data.</text>
</comment>
<dbReference type="InterPro" id="IPR004147">
    <property type="entry name" value="ABC1_dom"/>
</dbReference>
<feature type="domain" description="ABC1 atypical kinase-like" evidence="2">
    <location>
        <begin position="184"/>
        <end position="435"/>
    </location>
</feature>
<dbReference type="GO" id="GO:0005743">
    <property type="term" value="C:mitochondrial inner membrane"/>
    <property type="evidence" value="ECO:0007669"/>
    <property type="project" value="TreeGrafter"/>
</dbReference>
<dbReference type="InterPro" id="IPR051130">
    <property type="entry name" value="Mito_struct-func_regulator"/>
</dbReference>
<dbReference type="PANTHER" id="PTHR43173:SF19">
    <property type="entry name" value="AARF DOMAIN-CONTAINING PROTEIN KINASE 1"/>
    <property type="match status" value="1"/>
</dbReference>
<dbReference type="SUPFAM" id="SSF56112">
    <property type="entry name" value="Protein kinase-like (PK-like)"/>
    <property type="match status" value="1"/>
</dbReference>
<dbReference type="Proteomes" id="UP000822688">
    <property type="component" value="Chromosome 11"/>
</dbReference>
<dbReference type="InterPro" id="IPR045307">
    <property type="entry name" value="ADCK1_dom"/>
</dbReference>
<dbReference type="AlphaFoldDB" id="A0A8T0GBX9"/>
<organism evidence="3 4">
    <name type="scientific">Ceratodon purpureus</name>
    <name type="common">Fire moss</name>
    <name type="synonym">Dicranum purpureum</name>
    <dbReference type="NCBI Taxonomy" id="3225"/>
    <lineage>
        <taxon>Eukaryota</taxon>
        <taxon>Viridiplantae</taxon>
        <taxon>Streptophyta</taxon>
        <taxon>Embryophyta</taxon>
        <taxon>Bryophyta</taxon>
        <taxon>Bryophytina</taxon>
        <taxon>Bryopsida</taxon>
        <taxon>Dicranidae</taxon>
        <taxon>Pseudoditrichales</taxon>
        <taxon>Ditrichaceae</taxon>
        <taxon>Ceratodon</taxon>
    </lineage>
</organism>
<dbReference type="GO" id="GO:0007005">
    <property type="term" value="P:mitochondrion organization"/>
    <property type="evidence" value="ECO:0007669"/>
    <property type="project" value="TreeGrafter"/>
</dbReference>
<dbReference type="InterPro" id="IPR011009">
    <property type="entry name" value="Kinase-like_dom_sf"/>
</dbReference>
<evidence type="ECO:0000313" key="3">
    <source>
        <dbReference type="EMBL" id="KAG0556027.1"/>
    </source>
</evidence>